<dbReference type="AlphaFoldDB" id="A0A2A2KM93"/>
<dbReference type="OrthoDB" id="5821855at2759"/>
<evidence type="ECO:0000313" key="3">
    <source>
        <dbReference type="Proteomes" id="UP000218231"/>
    </source>
</evidence>
<keyword evidence="3" id="KW-1185">Reference proteome</keyword>
<dbReference type="EMBL" id="LIAE01008212">
    <property type="protein sequence ID" value="PAV75101.1"/>
    <property type="molecule type" value="Genomic_DNA"/>
</dbReference>
<organism evidence="2 3">
    <name type="scientific">Diploscapter pachys</name>
    <dbReference type="NCBI Taxonomy" id="2018661"/>
    <lineage>
        <taxon>Eukaryota</taxon>
        <taxon>Metazoa</taxon>
        <taxon>Ecdysozoa</taxon>
        <taxon>Nematoda</taxon>
        <taxon>Chromadorea</taxon>
        <taxon>Rhabditida</taxon>
        <taxon>Rhabditina</taxon>
        <taxon>Rhabditomorpha</taxon>
        <taxon>Rhabditoidea</taxon>
        <taxon>Rhabditidae</taxon>
        <taxon>Diploscapter</taxon>
    </lineage>
</organism>
<dbReference type="PANTHER" id="PTHR32015:SF1">
    <property type="entry name" value="LIPASE"/>
    <property type="match status" value="1"/>
</dbReference>
<dbReference type="InterPro" id="IPR029058">
    <property type="entry name" value="AB_hydrolase_fold"/>
</dbReference>
<sequence length="326" mass="35864">MFLLNYSLFTILLVSYSFAAITGPLTQDFQDWLKSNGYDKDDFVRTDEHSTQGSYGGKTASANTISNTPVIFIHGNSDSALKSSASATGWDNTIDYFLTKGYTEAELYATSWGDTSPFNAGTRTHNCALLTRMRRFLEAVLAYTKANKVSLITHSMGVTIGRKIIKGGNHEASDGSCNLGSPLNSKIEVYLGLSGGNFGLCNCEGGSEIASATCNNKDGLWPGDSCGLNILTCGAQPLPWPCSNVQYSKFLMKMNADKTKEADYVFSGWSHMDDLIMYNDIVWGRPTSQIPTEDGHKIYDIYTHMETKELTANDQYTFVHDKKIPN</sequence>
<evidence type="ECO:0000256" key="1">
    <source>
        <dbReference type="SAM" id="SignalP"/>
    </source>
</evidence>
<dbReference type="GO" id="GO:0016042">
    <property type="term" value="P:lipid catabolic process"/>
    <property type="evidence" value="ECO:0007669"/>
    <property type="project" value="InterPro"/>
</dbReference>
<feature type="signal peptide" evidence="1">
    <location>
        <begin position="1"/>
        <end position="19"/>
    </location>
</feature>
<keyword evidence="1" id="KW-0732">Signal</keyword>
<evidence type="ECO:0000313" key="2">
    <source>
        <dbReference type="EMBL" id="PAV75101.1"/>
    </source>
</evidence>
<dbReference type="Pfam" id="PF01674">
    <property type="entry name" value="Lipase_2"/>
    <property type="match status" value="1"/>
</dbReference>
<feature type="chain" id="PRO_5013081673" description="Lipase domain-containing protein" evidence="1">
    <location>
        <begin position="20"/>
        <end position="326"/>
    </location>
</feature>
<name>A0A2A2KM93_9BILA</name>
<dbReference type="InterPro" id="IPR002918">
    <property type="entry name" value="Lipase_EstA/Esterase_EstB"/>
</dbReference>
<dbReference type="PANTHER" id="PTHR32015">
    <property type="entry name" value="FASTING INDUCED LIPASE"/>
    <property type="match status" value="1"/>
</dbReference>
<dbReference type="FunFam" id="3.40.50.1820:FF:000191">
    <property type="entry name" value="LIPaSe related"/>
    <property type="match status" value="1"/>
</dbReference>
<comment type="caution">
    <text evidence="2">The sequence shown here is derived from an EMBL/GenBank/DDBJ whole genome shotgun (WGS) entry which is preliminary data.</text>
</comment>
<gene>
    <name evidence="2" type="ORF">WR25_05458</name>
</gene>
<dbReference type="Gene3D" id="3.40.50.1820">
    <property type="entry name" value="alpha/beta hydrolase"/>
    <property type="match status" value="1"/>
</dbReference>
<dbReference type="Proteomes" id="UP000218231">
    <property type="component" value="Unassembled WGS sequence"/>
</dbReference>
<proteinExistence type="predicted"/>
<dbReference type="SUPFAM" id="SSF53474">
    <property type="entry name" value="alpha/beta-Hydrolases"/>
    <property type="match status" value="1"/>
</dbReference>
<dbReference type="STRING" id="2018661.A0A2A2KM93"/>
<accession>A0A2A2KM93</accession>
<reference evidence="2 3" key="1">
    <citation type="journal article" date="2017" name="Curr. Biol.">
        <title>Genome architecture and evolution of a unichromosomal asexual nematode.</title>
        <authorList>
            <person name="Fradin H."/>
            <person name="Zegar C."/>
            <person name="Gutwein M."/>
            <person name="Lucas J."/>
            <person name="Kovtun M."/>
            <person name="Corcoran D."/>
            <person name="Baugh L.R."/>
            <person name="Kiontke K."/>
            <person name="Gunsalus K."/>
            <person name="Fitch D.H."/>
            <person name="Piano F."/>
        </authorList>
    </citation>
    <scope>NUCLEOTIDE SEQUENCE [LARGE SCALE GENOMIC DNA]</scope>
    <source>
        <strain evidence="2">PF1309</strain>
    </source>
</reference>
<dbReference type="GO" id="GO:0016298">
    <property type="term" value="F:lipase activity"/>
    <property type="evidence" value="ECO:0007669"/>
    <property type="project" value="TreeGrafter"/>
</dbReference>
<protein>
    <recommendedName>
        <fullName evidence="4">Lipase domain-containing protein</fullName>
    </recommendedName>
</protein>
<evidence type="ECO:0008006" key="4">
    <source>
        <dbReference type="Google" id="ProtNLM"/>
    </source>
</evidence>